<dbReference type="Proteomes" id="UP001209701">
    <property type="component" value="Unassembled WGS sequence"/>
</dbReference>
<evidence type="ECO:0000313" key="2">
    <source>
        <dbReference type="Proteomes" id="UP001209701"/>
    </source>
</evidence>
<dbReference type="Gene3D" id="3.30.420.310">
    <property type="entry name" value="2-keto-3-deoxy-galactonokinase, C-terminal domain"/>
    <property type="match status" value="1"/>
</dbReference>
<dbReference type="EMBL" id="JAJIRN010000007">
    <property type="protein sequence ID" value="MCV2369661.1"/>
    <property type="molecule type" value="Genomic_DNA"/>
</dbReference>
<reference evidence="1 2" key="1">
    <citation type="submission" date="2021-11" db="EMBL/GenBank/DDBJ databases">
        <authorList>
            <person name="Liang Q."/>
            <person name="Mou H."/>
            <person name="Liu Z."/>
        </authorList>
    </citation>
    <scope>NUCLEOTIDE SEQUENCE [LARGE SCALE GENOMIC DNA]</scope>
    <source>
        <strain evidence="1 2">CHU3</strain>
    </source>
</reference>
<dbReference type="CDD" id="cd24012">
    <property type="entry name" value="ASKHA_NBD_KDGal-kinase"/>
    <property type="match status" value="1"/>
</dbReference>
<protein>
    <submittedName>
        <fullName evidence="1">2-dehydro-3-deoxygalactonokinase</fullName>
    </submittedName>
</protein>
<comment type="caution">
    <text evidence="1">The sequence shown here is derived from an EMBL/GenBank/DDBJ whole genome shotgun (WGS) entry which is preliminary data.</text>
</comment>
<evidence type="ECO:0000313" key="1">
    <source>
        <dbReference type="EMBL" id="MCV2369661.1"/>
    </source>
</evidence>
<dbReference type="InterPro" id="IPR042258">
    <property type="entry name" value="DGOK_N"/>
</dbReference>
<dbReference type="Gene3D" id="3.30.420.300">
    <property type="entry name" value="2-keto-3-deoxy-galactonokinase, substrate binding domain"/>
    <property type="match status" value="1"/>
</dbReference>
<sequence length="324" mass="34228">MSQAPMESAALLALDWGSSGLRAFLLDGQGLTLASRSSAMGASVMDGRALAYVQALQQIAGDWLQANPRLPLLACGMVGAKHGWREAPYAACPANEAALAAQTVSVEFGQGRSLRILPGLLQQAAGQPPDVMRGEETQVFGALQQHPQLADAACIVMPGTHSKWAELRDSQLRGFATHMTGELFALLRQHSVLGRLMPPVDVASDSSAFLAGLRAAREQGELGLSHQLFAVRTLGLTGELAAAALADYMSGLLIGHELRAGLAWRDRRGLAQAPLLLIGEPGLCARYAQGLRAFDCAADLTLDNTAPAGLWRLAQSAGWLRLPP</sequence>
<name>A0ABT2YI48_9BURK</name>
<dbReference type="RefSeq" id="WP_263572243.1">
    <property type="nucleotide sequence ID" value="NZ_JAJIRN010000007.1"/>
</dbReference>
<dbReference type="Pfam" id="PF05035">
    <property type="entry name" value="DGOK"/>
    <property type="match status" value="1"/>
</dbReference>
<gene>
    <name evidence="1" type="ORF">LNV07_16395</name>
</gene>
<organism evidence="1 2">
    <name type="scientific">Roseateles oligotrophus</name>
    <dbReference type="NCBI Taxonomy" id="1769250"/>
    <lineage>
        <taxon>Bacteria</taxon>
        <taxon>Pseudomonadati</taxon>
        <taxon>Pseudomonadota</taxon>
        <taxon>Betaproteobacteria</taxon>
        <taxon>Burkholderiales</taxon>
        <taxon>Sphaerotilaceae</taxon>
        <taxon>Roseateles</taxon>
    </lineage>
</organism>
<dbReference type="InterPro" id="IPR007729">
    <property type="entry name" value="DGOK"/>
</dbReference>
<dbReference type="InterPro" id="IPR042257">
    <property type="entry name" value="DGOK_C"/>
</dbReference>
<keyword evidence="2" id="KW-1185">Reference proteome</keyword>
<proteinExistence type="predicted"/>
<accession>A0ABT2YI48</accession>